<dbReference type="InterPro" id="IPR018378">
    <property type="entry name" value="C-type_lectin_CS"/>
</dbReference>
<dbReference type="InterPro" id="IPR051663">
    <property type="entry name" value="CLec_Tetranectin-domain"/>
</dbReference>
<keyword evidence="4" id="KW-0430">Lectin</keyword>
<accession>C1C4V6</accession>
<dbReference type="SUPFAM" id="SSF56436">
    <property type="entry name" value="C-type lectin-like"/>
    <property type="match status" value="1"/>
</dbReference>
<organism evidence="11">
    <name type="scientific">Aquarana catesbeiana</name>
    <name type="common">American bullfrog</name>
    <name type="synonym">Rana catesbeiana</name>
    <dbReference type="NCBI Taxonomy" id="8400"/>
    <lineage>
        <taxon>Eukaryota</taxon>
        <taxon>Metazoa</taxon>
        <taxon>Chordata</taxon>
        <taxon>Craniata</taxon>
        <taxon>Vertebrata</taxon>
        <taxon>Euteleostomi</taxon>
        <taxon>Amphibia</taxon>
        <taxon>Batrachia</taxon>
        <taxon>Anura</taxon>
        <taxon>Neobatrachia</taxon>
        <taxon>Ranoidea</taxon>
        <taxon>Ranidae</taxon>
        <taxon>Aquarana</taxon>
    </lineage>
</organism>
<evidence type="ECO:0000256" key="3">
    <source>
        <dbReference type="ARBA" id="ARBA00022729"/>
    </source>
</evidence>
<keyword evidence="2" id="KW-0964">Secreted</keyword>
<evidence type="ECO:0000256" key="9">
    <source>
        <dbReference type="SAM" id="SignalP"/>
    </source>
</evidence>
<comment type="subcellular location">
    <subcellularLocation>
        <location evidence="1">Secreted</location>
    </subcellularLocation>
</comment>
<dbReference type="InterPro" id="IPR001304">
    <property type="entry name" value="C-type_lectin-like"/>
</dbReference>
<dbReference type="PROSITE" id="PS50041">
    <property type="entry name" value="C_TYPE_LECTIN_2"/>
    <property type="match status" value="1"/>
</dbReference>
<keyword evidence="7" id="KW-1015">Disulfide bond</keyword>
<evidence type="ECO:0000313" key="11">
    <source>
        <dbReference type="EMBL" id="ACO52016.1"/>
    </source>
</evidence>
<evidence type="ECO:0000256" key="4">
    <source>
        <dbReference type="ARBA" id="ARBA00022734"/>
    </source>
</evidence>
<feature type="chain" id="PRO_5002905525" evidence="9">
    <location>
        <begin position="26"/>
        <end position="272"/>
    </location>
</feature>
<dbReference type="SMART" id="SM00034">
    <property type="entry name" value="CLECT"/>
    <property type="match status" value="1"/>
</dbReference>
<dbReference type="GO" id="GO:0001503">
    <property type="term" value="P:ossification"/>
    <property type="evidence" value="ECO:0007669"/>
    <property type="project" value="TreeGrafter"/>
</dbReference>
<evidence type="ECO:0000256" key="5">
    <source>
        <dbReference type="ARBA" id="ARBA00022837"/>
    </source>
</evidence>
<dbReference type="InterPro" id="IPR033990">
    <property type="entry name" value="Collectin_CTLD"/>
</dbReference>
<keyword evidence="5" id="KW-0106">Calcium</keyword>
<dbReference type="GO" id="GO:0005615">
    <property type="term" value="C:extracellular space"/>
    <property type="evidence" value="ECO:0007669"/>
    <property type="project" value="TreeGrafter"/>
</dbReference>
<feature type="domain" description="C-type lectin" evidence="10">
    <location>
        <begin position="151"/>
        <end position="267"/>
    </location>
</feature>
<dbReference type="InterPro" id="IPR016187">
    <property type="entry name" value="CTDL_fold"/>
</dbReference>
<keyword evidence="3 9" id="KW-0732">Signal</keyword>
<sequence length="272" mass="29608">MVPEIRTQFGVYVVLFVFFLPRIGASEAENRSDTCSTHTILPGPKGDVGENGDIGEIGKPGKEGPMGSKGAKGEIGYLGGQGLMGKIGPIGGKGDKGHTGLPGFPGGKGKPGTFCDCGRYRRAVGQLDLKVTHLKSSLMFVKNVIAGIRETDEKFYYIVKEERNYRDALTQCRVRGGTLAMPKDAATNSLIAEYISSLGLLRVFIGINDLEKEKQFMYVDNTPLQTFSSWKSGEPNDKSGYEDCVEMLSTGAWNDVDCQLTIYFVCEFMKKG</sequence>
<dbReference type="GO" id="GO:0008083">
    <property type="term" value="F:growth factor activity"/>
    <property type="evidence" value="ECO:0007669"/>
    <property type="project" value="TreeGrafter"/>
</dbReference>
<dbReference type="PANTHER" id="PTHR22799">
    <property type="entry name" value="TETRANECTIN-RELATED"/>
    <property type="match status" value="1"/>
</dbReference>
<dbReference type="CDD" id="cd03591">
    <property type="entry name" value="CLECT_collectin_like"/>
    <property type="match status" value="1"/>
</dbReference>
<dbReference type="Gene3D" id="3.10.100.10">
    <property type="entry name" value="Mannose-Binding Protein A, subunit A"/>
    <property type="match status" value="1"/>
</dbReference>
<dbReference type="GO" id="GO:0005581">
    <property type="term" value="C:collagen trimer"/>
    <property type="evidence" value="ECO:0007669"/>
    <property type="project" value="UniProtKB-KW"/>
</dbReference>
<dbReference type="AlphaFoldDB" id="C1C4V6"/>
<proteinExistence type="evidence at transcript level"/>
<protein>
    <submittedName>
        <fullName evidence="11">Collectin-10</fullName>
    </submittedName>
</protein>
<dbReference type="GO" id="GO:0030246">
    <property type="term" value="F:carbohydrate binding"/>
    <property type="evidence" value="ECO:0007669"/>
    <property type="project" value="UniProtKB-KW"/>
</dbReference>
<feature type="signal peptide" evidence="9">
    <location>
        <begin position="1"/>
        <end position="25"/>
    </location>
</feature>
<reference evidence="11" key="1">
    <citation type="submission" date="2009-04" db="EMBL/GenBank/DDBJ databases">
        <title>Rana catesbeiana ESTs and full-length cDNAs.</title>
        <authorList>
            <person name="Helbing C.C."/>
            <person name="Veldhoen N."/>
            <person name="Leong J."/>
            <person name="Koop B.F."/>
        </authorList>
    </citation>
    <scope>NUCLEOTIDE SEQUENCE</scope>
    <source>
        <tissue evidence="11">Mixed tissue</tissue>
    </source>
</reference>
<evidence type="ECO:0000256" key="1">
    <source>
        <dbReference type="ARBA" id="ARBA00004613"/>
    </source>
</evidence>
<name>C1C4V6_AQUCT</name>
<evidence type="ECO:0000256" key="7">
    <source>
        <dbReference type="ARBA" id="ARBA00023157"/>
    </source>
</evidence>
<dbReference type="EMBL" id="BT081885">
    <property type="protein sequence ID" value="ACO52016.1"/>
    <property type="molecule type" value="mRNA"/>
</dbReference>
<gene>
    <name evidence="11" type="primary">COL10</name>
</gene>
<dbReference type="PROSITE" id="PS00615">
    <property type="entry name" value="C_TYPE_LECTIN_1"/>
    <property type="match status" value="1"/>
</dbReference>
<keyword evidence="8" id="KW-0325">Glycoprotein</keyword>
<evidence type="ECO:0000259" key="10">
    <source>
        <dbReference type="PROSITE" id="PS50041"/>
    </source>
</evidence>
<evidence type="ECO:0000256" key="6">
    <source>
        <dbReference type="ARBA" id="ARBA00023119"/>
    </source>
</evidence>
<dbReference type="PANTHER" id="PTHR22799:SF1">
    <property type="entry name" value="C-TYPE LECTIN DOMAIN FAMILY 11 MEMBER A"/>
    <property type="match status" value="1"/>
</dbReference>
<evidence type="ECO:0000256" key="2">
    <source>
        <dbReference type="ARBA" id="ARBA00022525"/>
    </source>
</evidence>
<dbReference type="Pfam" id="PF00059">
    <property type="entry name" value="Lectin_C"/>
    <property type="match status" value="1"/>
</dbReference>
<evidence type="ECO:0000256" key="8">
    <source>
        <dbReference type="ARBA" id="ARBA00023180"/>
    </source>
</evidence>
<keyword evidence="6" id="KW-0176">Collagen</keyword>
<dbReference type="InterPro" id="IPR016186">
    <property type="entry name" value="C-type_lectin-like/link_sf"/>
</dbReference>